<dbReference type="PROSITE" id="PS50405">
    <property type="entry name" value="GST_CTER"/>
    <property type="match status" value="1"/>
</dbReference>
<gene>
    <name evidence="9" type="ORF">GCK32_010826</name>
</gene>
<evidence type="ECO:0000259" key="8">
    <source>
        <dbReference type="PROSITE" id="PS50405"/>
    </source>
</evidence>
<dbReference type="PANTHER" id="PTHR12289:SF41">
    <property type="entry name" value="FAILED AXON CONNECTIONS-RELATED"/>
    <property type="match status" value="1"/>
</dbReference>
<comment type="similarity">
    <text evidence="2">Belongs to the metaxin family.</text>
</comment>
<evidence type="ECO:0000313" key="10">
    <source>
        <dbReference type="Proteomes" id="UP001331761"/>
    </source>
</evidence>
<evidence type="ECO:0000256" key="1">
    <source>
        <dbReference type="ARBA" id="ARBA00004294"/>
    </source>
</evidence>
<keyword evidence="7" id="KW-0472">Membrane</keyword>
<dbReference type="GO" id="GO:0007005">
    <property type="term" value="P:mitochondrion organization"/>
    <property type="evidence" value="ECO:0007669"/>
    <property type="project" value="TreeGrafter"/>
</dbReference>
<dbReference type="Pfam" id="PF10568">
    <property type="entry name" value="Tom37"/>
    <property type="match status" value="1"/>
</dbReference>
<evidence type="ECO:0000256" key="6">
    <source>
        <dbReference type="ARBA" id="ARBA00023128"/>
    </source>
</evidence>
<dbReference type="Proteomes" id="UP001331761">
    <property type="component" value="Unassembled WGS sequence"/>
</dbReference>
<dbReference type="PANTHER" id="PTHR12289">
    <property type="entry name" value="METAXIN RELATED"/>
    <property type="match status" value="1"/>
</dbReference>
<accession>A0AAN8FSH1</accession>
<comment type="caution">
    <text evidence="9">The sequence shown here is derived from an EMBL/GenBank/DDBJ whole genome shotgun (WGS) entry which is preliminary data.</text>
</comment>
<keyword evidence="10" id="KW-1185">Reference proteome</keyword>
<evidence type="ECO:0000256" key="3">
    <source>
        <dbReference type="ARBA" id="ARBA00022448"/>
    </source>
</evidence>
<dbReference type="InterPro" id="IPR036282">
    <property type="entry name" value="Glutathione-S-Trfase_C_sf"/>
</dbReference>
<keyword evidence="3" id="KW-0813">Transport</keyword>
<comment type="subcellular location">
    <subcellularLocation>
        <location evidence="1">Mitochondrion outer membrane</location>
    </subcellularLocation>
</comment>
<dbReference type="InterPro" id="IPR050931">
    <property type="entry name" value="Mito_Protein_Transport_Metaxin"/>
</dbReference>
<dbReference type="Pfam" id="PF17171">
    <property type="entry name" value="GST_C_6"/>
    <property type="match status" value="1"/>
</dbReference>
<evidence type="ECO:0000256" key="7">
    <source>
        <dbReference type="ARBA" id="ARBA00023136"/>
    </source>
</evidence>
<dbReference type="InterPro" id="IPR010987">
    <property type="entry name" value="Glutathione-S-Trfase_C-like"/>
</dbReference>
<evidence type="ECO:0000256" key="4">
    <source>
        <dbReference type="ARBA" id="ARBA00022787"/>
    </source>
</evidence>
<feature type="domain" description="GST C-terminal" evidence="8">
    <location>
        <begin position="89"/>
        <end position="266"/>
    </location>
</feature>
<dbReference type="EMBL" id="WIXE01020283">
    <property type="protein sequence ID" value="KAK5969338.1"/>
    <property type="molecule type" value="Genomic_DNA"/>
</dbReference>
<evidence type="ECO:0000313" key="9">
    <source>
        <dbReference type="EMBL" id="KAK5969338.1"/>
    </source>
</evidence>
<organism evidence="9 10">
    <name type="scientific">Trichostrongylus colubriformis</name>
    <name type="common">Black scour worm</name>
    <dbReference type="NCBI Taxonomy" id="6319"/>
    <lineage>
        <taxon>Eukaryota</taxon>
        <taxon>Metazoa</taxon>
        <taxon>Ecdysozoa</taxon>
        <taxon>Nematoda</taxon>
        <taxon>Chromadorea</taxon>
        <taxon>Rhabditida</taxon>
        <taxon>Rhabditina</taxon>
        <taxon>Rhabditomorpha</taxon>
        <taxon>Strongyloidea</taxon>
        <taxon>Trichostrongylidae</taxon>
        <taxon>Trichostrongylus</taxon>
    </lineage>
</organism>
<proteinExistence type="inferred from homology"/>
<dbReference type="SUPFAM" id="SSF47616">
    <property type="entry name" value="GST C-terminal domain-like"/>
    <property type="match status" value="1"/>
</dbReference>
<keyword evidence="5" id="KW-0653">Protein transport</keyword>
<dbReference type="InterPro" id="IPR019564">
    <property type="entry name" value="Sam37/metaxin_N"/>
</dbReference>
<dbReference type="GO" id="GO:0015031">
    <property type="term" value="P:protein transport"/>
    <property type="evidence" value="ECO:0007669"/>
    <property type="project" value="UniProtKB-KW"/>
</dbReference>
<evidence type="ECO:0000256" key="5">
    <source>
        <dbReference type="ARBA" id="ARBA00022927"/>
    </source>
</evidence>
<dbReference type="CDD" id="cd03078">
    <property type="entry name" value="GST_N_Metaxin1_like"/>
    <property type="match status" value="1"/>
</dbReference>
<keyword evidence="4" id="KW-1000">Mitochondrion outer membrane</keyword>
<dbReference type="AlphaFoldDB" id="A0AAN8FSH1"/>
<protein>
    <submittedName>
        <fullName evidence="9">Metaxin-1</fullName>
    </submittedName>
</protein>
<dbReference type="Gene3D" id="1.20.1050.10">
    <property type="match status" value="1"/>
</dbReference>
<dbReference type="GO" id="GO:0001401">
    <property type="term" value="C:SAM complex"/>
    <property type="evidence" value="ECO:0007669"/>
    <property type="project" value="InterPro"/>
</dbReference>
<reference evidence="9 10" key="1">
    <citation type="submission" date="2019-10" db="EMBL/GenBank/DDBJ databases">
        <title>Assembly and Annotation for the nematode Trichostrongylus colubriformis.</title>
        <authorList>
            <person name="Martin J."/>
        </authorList>
    </citation>
    <scope>NUCLEOTIDE SEQUENCE [LARGE SCALE GENOMIC DNA]</scope>
    <source>
        <strain evidence="9">G859</strain>
        <tissue evidence="9">Whole worm</tissue>
    </source>
</reference>
<name>A0AAN8FSH1_TRICO</name>
<sequence length="331" mass="37633">MCPMELHVWPADFGLPSIDVKCLQFLACSKMCASPVSVVYASSPWNSPTGEYPVLFDKTNQGKTTTDFDKFVDMLRKSGQEVVIDAELTPSERSQIDAFHCFLEQYINPAVASNFFFFSFSLSAMHTFWGDDLNYNTVTHHWFSSRLSFPYNMYYLEKRRKRIQRLLSEKSVSSVMKDGLQALNLLSSKLGDNKFFCGNKPSSLDALVFGYLAPLLRLPLPNDRLQLHLRACPNLVRFVEQVSSIYLPPSEEQLRLQKAERKMWDTRLQKAEKLKEAEKVATAEATLQQEDLPLRDSILFGLGAITLSLLFALHSGIIQVVVEDEEQAIPE</sequence>
<dbReference type="InterPro" id="IPR033468">
    <property type="entry name" value="Metaxin_GST"/>
</dbReference>
<evidence type="ECO:0000256" key="2">
    <source>
        <dbReference type="ARBA" id="ARBA00009170"/>
    </source>
</evidence>
<keyword evidence="6" id="KW-0496">Mitochondrion</keyword>